<organism evidence="3 4">
    <name type="scientific">Acrodontium crateriforme</name>
    <dbReference type="NCBI Taxonomy" id="150365"/>
    <lineage>
        <taxon>Eukaryota</taxon>
        <taxon>Fungi</taxon>
        <taxon>Dikarya</taxon>
        <taxon>Ascomycota</taxon>
        <taxon>Pezizomycotina</taxon>
        <taxon>Dothideomycetes</taxon>
        <taxon>Dothideomycetidae</taxon>
        <taxon>Mycosphaerellales</taxon>
        <taxon>Teratosphaeriaceae</taxon>
        <taxon>Acrodontium</taxon>
    </lineage>
</organism>
<dbReference type="InterPro" id="IPR055481">
    <property type="entry name" value="DUF7053"/>
</dbReference>
<accession>A0AAQ3MBQ5</accession>
<dbReference type="Proteomes" id="UP001303373">
    <property type="component" value="Chromosome 13"/>
</dbReference>
<reference evidence="3 4" key="1">
    <citation type="submission" date="2023-11" db="EMBL/GenBank/DDBJ databases">
        <title>An acidophilic fungus is an integral part of prey digestion in a carnivorous sundew plant.</title>
        <authorList>
            <person name="Tsai I.J."/>
        </authorList>
    </citation>
    <scope>NUCLEOTIDE SEQUENCE [LARGE SCALE GENOMIC DNA]</scope>
    <source>
        <strain evidence="3">169a</strain>
    </source>
</reference>
<evidence type="ECO:0000313" key="3">
    <source>
        <dbReference type="EMBL" id="WPH04717.1"/>
    </source>
</evidence>
<evidence type="ECO:0000313" key="4">
    <source>
        <dbReference type="Proteomes" id="UP001303373"/>
    </source>
</evidence>
<dbReference type="EMBL" id="CP138592">
    <property type="protein sequence ID" value="WPH04717.1"/>
    <property type="molecule type" value="Genomic_DNA"/>
</dbReference>
<evidence type="ECO:0000259" key="2">
    <source>
        <dbReference type="Pfam" id="PF23155"/>
    </source>
</evidence>
<feature type="compositionally biased region" description="Polar residues" evidence="1">
    <location>
        <begin position="377"/>
        <end position="401"/>
    </location>
</feature>
<feature type="domain" description="DUF7053" evidence="2">
    <location>
        <begin position="3"/>
        <end position="170"/>
    </location>
</feature>
<feature type="region of interest" description="Disordered" evidence="1">
    <location>
        <begin position="190"/>
        <end position="265"/>
    </location>
</feature>
<feature type="compositionally biased region" description="Polar residues" evidence="1">
    <location>
        <begin position="423"/>
        <end position="439"/>
    </location>
</feature>
<dbReference type="AlphaFoldDB" id="A0AAQ3MBQ5"/>
<feature type="compositionally biased region" description="Polar residues" evidence="1">
    <location>
        <begin position="293"/>
        <end position="303"/>
    </location>
</feature>
<gene>
    <name evidence="3" type="ORF">R9X50_00761000</name>
</gene>
<dbReference type="Pfam" id="PF23155">
    <property type="entry name" value="DUF7053"/>
    <property type="match status" value="1"/>
</dbReference>
<keyword evidence="4" id="KW-1185">Reference proteome</keyword>
<proteinExistence type="predicted"/>
<evidence type="ECO:0000256" key="1">
    <source>
        <dbReference type="SAM" id="MobiDB-lite"/>
    </source>
</evidence>
<feature type="compositionally biased region" description="Polar residues" evidence="1">
    <location>
        <begin position="240"/>
        <end position="249"/>
    </location>
</feature>
<feature type="region of interest" description="Disordered" evidence="1">
    <location>
        <begin position="293"/>
        <end position="453"/>
    </location>
</feature>
<feature type="compositionally biased region" description="Low complexity" evidence="1">
    <location>
        <begin position="328"/>
        <end position="361"/>
    </location>
</feature>
<dbReference type="PANTHER" id="PTHR38117:SF1">
    <property type="entry name" value="DUF3074 DOMAIN-CONTAINING PROTEIN"/>
    <property type="match status" value="1"/>
</dbReference>
<dbReference type="PANTHER" id="PTHR38117">
    <property type="entry name" value="NACHT AND WD40 DOMAIN PROTEIN"/>
    <property type="match status" value="1"/>
</dbReference>
<feature type="compositionally biased region" description="Polar residues" evidence="1">
    <location>
        <begin position="312"/>
        <end position="322"/>
    </location>
</feature>
<protein>
    <recommendedName>
        <fullName evidence="2">DUF7053 domain-containing protein</fullName>
    </recommendedName>
</protein>
<name>A0AAQ3MBQ5_9PEZI</name>
<sequence>MGKKVVYTKITPLPSNVPRQLALDMLHSHTEVIELNPLVTGVKTTTAPRDAHADEFFSNWYEISEIITWGFGIKKKINFKGVFHDQPWGLQAHVYAPMGVDLRNKYRVGGNQPGEPREARELGLETPQDGLYLREDHEITCSVPLTATFVKKEMKAATAIMVDRMTRKAELLGEGKLHAMFENGKLKTAKPNLLPTFSDRPVPSPLSEHGPSSPALSSVGSFGPPTDDQGFGRYSDIVGRQNSQRSSQYGHPPQHSHGTPQARPAEKLHNVPEIHEVEGSYYHPQQSPSAYQTVQFQPPQGQSFRAELPGDNTLNQPQQTPSDLRPASQYSQHSHNSQSYQPQHFSNSPQPSPRIPQQISNRNSGSQYLNAPHSPPIQHQNTSHVAEWQHNVSTSSASDPNSLPPSRHTSMADPDHDRLANLSLHNSSMQHSPATSYASTAPPPIPPRGGPGGMMKCPVCSSFEGDETAISHHVTQAHFK</sequence>